<dbReference type="PANTHER" id="PTHR31845:SF39">
    <property type="entry name" value="TRANSCRIPTION FACTOR PBCR-RELATED"/>
    <property type="match status" value="1"/>
</dbReference>
<dbReference type="GO" id="GO:0000976">
    <property type="term" value="F:transcription cis-regulatory region binding"/>
    <property type="evidence" value="ECO:0007669"/>
    <property type="project" value="TreeGrafter"/>
</dbReference>
<dbReference type="GO" id="GO:0005634">
    <property type="term" value="C:nucleus"/>
    <property type="evidence" value="ECO:0007669"/>
    <property type="project" value="UniProtKB-SubCell"/>
</dbReference>
<dbReference type="CDD" id="cd00067">
    <property type="entry name" value="GAL4"/>
    <property type="match status" value="1"/>
</dbReference>
<evidence type="ECO:0000256" key="6">
    <source>
        <dbReference type="ARBA" id="ARBA00023242"/>
    </source>
</evidence>
<dbReference type="InterPro" id="IPR036864">
    <property type="entry name" value="Zn2-C6_fun-type_DNA-bd_sf"/>
</dbReference>
<dbReference type="PANTHER" id="PTHR31845">
    <property type="entry name" value="FINGER DOMAIN PROTEIN, PUTATIVE-RELATED"/>
    <property type="match status" value="1"/>
</dbReference>
<name>A0A0D2CJA9_9EURO</name>
<gene>
    <name evidence="9" type="ORF">PV04_07596</name>
</gene>
<comment type="subcellular location">
    <subcellularLocation>
        <location evidence="1">Nucleus</location>
    </subcellularLocation>
</comment>
<keyword evidence="2" id="KW-0479">Metal-binding</keyword>
<dbReference type="HOGENOM" id="CLU_006524_0_2_1"/>
<keyword evidence="10" id="KW-1185">Reference proteome</keyword>
<keyword evidence="4" id="KW-0238">DNA-binding</keyword>
<dbReference type="GO" id="GO:0006351">
    <property type="term" value="P:DNA-templated transcription"/>
    <property type="evidence" value="ECO:0007669"/>
    <property type="project" value="InterPro"/>
</dbReference>
<proteinExistence type="predicted"/>
<protein>
    <recommendedName>
        <fullName evidence="8">Zn(2)-C6 fungal-type domain-containing protein</fullName>
    </recommendedName>
</protein>
<dbReference type="STRING" id="5601.A0A0D2CJA9"/>
<accession>A0A0D2CJA9</accession>
<evidence type="ECO:0000313" key="10">
    <source>
        <dbReference type="Proteomes" id="UP000054266"/>
    </source>
</evidence>
<dbReference type="GO" id="GO:0008270">
    <property type="term" value="F:zinc ion binding"/>
    <property type="evidence" value="ECO:0007669"/>
    <property type="project" value="InterPro"/>
</dbReference>
<reference evidence="9 10" key="1">
    <citation type="submission" date="2015-01" db="EMBL/GenBank/DDBJ databases">
        <title>The Genome Sequence of Capronia semiimmersa CBS27337.</title>
        <authorList>
            <consortium name="The Broad Institute Genomics Platform"/>
            <person name="Cuomo C."/>
            <person name="de Hoog S."/>
            <person name="Gorbushina A."/>
            <person name="Stielow B."/>
            <person name="Teixiera M."/>
            <person name="Abouelleil A."/>
            <person name="Chapman S.B."/>
            <person name="Priest M."/>
            <person name="Young S.K."/>
            <person name="Wortman J."/>
            <person name="Nusbaum C."/>
            <person name="Birren B."/>
        </authorList>
    </citation>
    <scope>NUCLEOTIDE SEQUENCE [LARGE SCALE GENOMIC DNA]</scope>
    <source>
        <strain evidence="9 10">CBS 27337</strain>
    </source>
</reference>
<evidence type="ECO:0000256" key="2">
    <source>
        <dbReference type="ARBA" id="ARBA00022723"/>
    </source>
</evidence>
<dbReference type="EMBL" id="KN846960">
    <property type="protein sequence ID" value="KIW65326.1"/>
    <property type="molecule type" value="Genomic_DNA"/>
</dbReference>
<dbReference type="PROSITE" id="PS50048">
    <property type="entry name" value="ZN2_CY6_FUNGAL_2"/>
    <property type="match status" value="1"/>
</dbReference>
<evidence type="ECO:0000259" key="8">
    <source>
        <dbReference type="PROSITE" id="PS50048"/>
    </source>
</evidence>
<dbReference type="InterPro" id="IPR007219">
    <property type="entry name" value="XnlR_reg_dom"/>
</dbReference>
<dbReference type="PROSITE" id="PS00463">
    <property type="entry name" value="ZN2_CY6_FUNGAL_1"/>
    <property type="match status" value="1"/>
</dbReference>
<feature type="compositionally biased region" description="Polar residues" evidence="7">
    <location>
        <begin position="147"/>
        <end position="162"/>
    </location>
</feature>
<dbReference type="Proteomes" id="UP000054266">
    <property type="component" value="Unassembled WGS sequence"/>
</dbReference>
<evidence type="ECO:0000256" key="1">
    <source>
        <dbReference type="ARBA" id="ARBA00004123"/>
    </source>
</evidence>
<evidence type="ECO:0000256" key="4">
    <source>
        <dbReference type="ARBA" id="ARBA00023125"/>
    </source>
</evidence>
<organism evidence="9 10">
    <name type="scientific">Phialophora macrospora</name>
    <dbReference type="NCBI Taxonomy" id="1851006"/>
    <lineage>
        <taxon>Eukaryota</taxon>
        <taxon>Fungi</taxon>
        <taxon>Dikarya</taxon>
        <taxon>Ascomycota</taxon>
        <taxon>Pezizomycotina</taxon>
        <taxon>Eurotiomycetes</taxon>
        <taxon>Chaetothyriomycetidae</taxon>
        <taxon>Chaetothyriales</taxon>
        <taxon>Herpotrichiellaceae</taxon>
        <taxon>Phialophora</taxon>
    </lineage>
</organism>
<dbReference type="InterPro" id="IPR051089">
    <property type="entry name" value="prtT"/>
</dbReference>
<keyword evidence="6" id="KW-0539">Nucleus</keyword>
<dbReference type="CDD" id="cd12148">
    <property type="entry name" value="fungal_TF_MHR"/>
    <property type="match status" value="1"/>
</dbReference>
<dbReference type="SMART" id="SM00066">
    <property type="entry name" value="GAL4"/>
    <property type="match status" value="1"/>
</dbReference>
<sequence length="734" mass="82290">MALQRPLPVETLLPFDQTRSQETRSILQEVHRPDSNSHSQSPESQEDDDASGNEKPKRQKRSRACVACRNMKIRCLPVEGQEACRACSKVNRQCIMPGPPRKRQKTVHKVAELEKKINALTDALLAKQQQTDGTRPDAESPPKDAPTASSSEPARTEDTSNTSLDSYQRILVEQALPPTTQPQFNTGCNPPNFEILARDDYVDVVDRGDLTLESATKLFSYWREHICETNPIVVFPPGADAQEIRKTRPMTFLTILAAASAVVQPSAQPALTIEINRQISDRVLFHGDKSLDLIQAMLLNSQYYVRPRTARDLAFNHNVQAASVMALELGIGKRSKMVRSPEEEVELCRTWLACYQANITVTTILRLPSLIRFSPRVEECLETLSKSAYAAPSDKWLCATARLARIAEEVSAAFDMDDPGAELKFNEPKIQYQLKYFQRQLRSWEKTVDVSIDRRLVQHQAACINVYIHEIAIHQDHNVDDFRPAVHPPEERKQPDVVTAGHVAALSTLLTSSHHVLDTYLSLSADCARTLSNIYIVWSAYAIMVLMKMHWVFNSADSKFGPDFLPDLRVSHYMDAMLSRLSEISANGKNPCAAAFGFVFRKLKMWHLHRTGQLPEEIPGSVHDRASGDLAPDPAHILSSGKRMDIPEILDPAPNDNPTANLPPQRPFTPALMPGGNWNNSEPVGHHTSGQNLNAAYDAASYGRTNWDQFNFSTEELDMFDIYMNSSGWMGYLL</sequence>
<feature type="region of interest" description="Disordered" evidence="7">
    <location>
        <begin position="1"/>
        <end position="63"/>
    </location>
</feature>
<dbReference type="AlphaFoldDB" id="A0A0D2CJA9"/>
<dbReference type="SUPFAM" id="SSF57701">
    <property type="entry name" value="Zn2/Cys6 DNA-binding domain"/>
    <property type="match status" value="1"/>
</dbReference>
<dbReference type="Gene3D" id="4.10.240.10">
    <property type="entry name" value="Zn(2)-C6 fungal-type DNA-binding domain"/>
    <property type="match status" value="1"/>
</dbReference>
<evidence type="ECO:0000256" key="3">
    <source>
        <dbReference type="ARBA" id="ARBA00023015"/>
    </source>
</evidence>
<keyword evidence="5" id="KW-0804">Transcription</keyword>
<dbReference type="InterPro" id="IPR001138">
    <property type="entry name" value="Zn2Cys6_DnaBD"/>
</dbReference>
<feature type="compositionally biased region" description="Polar residues" evidence="7">
    <location>
        <begin position="17"/>
        <end position="26"/>
    </location>
</feature>
<feature type="domain" description="Zn(2)-C6 fungal-type" evidence="8">
    <location>
        <begin position="64"/>
        <end position="96"/>
    </location>
</feature>
<dbReference type="GO" id="GO:0000981">
    <property type="term" value="F:DNA-binding transcription factor activity, RNA polymerase II-specific"/>
    <property type="evidence" value="ECO:0007669"/>
    <property type="project" value="InterPro"/>
</dbReference>
<evidence type="ECO:0000256" key="7">
    <source>
        <dbReference type="SAM" id="MobiDB-lite"/>
    </source>
</evidence>
<evidence type="ECO:0000256" key="5">
    <source>
        <dbReference type="ARBA" id="ARBA00023163"/>
    </source>
</evidence>
<evidence type="ECO:0000313" key="9">
    <source>
        <dbReference type="EMBL" id="KIW65326.1"/>
    </source>
</evidence>
<feature type="region of interest" description="Disordered" evidence="7">
    <location>
        <begin position="128"/>
        <end position="162"/>
    </location>
</feature>
<keyword evidence="3" id="KW-0805">Transcription regulation</keyword>
<dbReference type="Pfam" id="PF04082">
    <property type="entry name" value="Fungal_trans"/>
    <property type="match status" value="1"/>
</dbReference>